<comment type="caution">
    <text evidence="2">The sequence shown here is derived from an EMBL/GenBank/DDBJ whole genome shotgun (WGS) entry which is preliminary data.</text>
</comment>
<dbReference type="EMBL" id="JBEAFC010000008">
    <property type="protein sequence ID" value="KAL1545072.1"/>
    <property type="molecule type" value="Genomic_DNA"/>
</dbReference>
<feature type="region of interest" description="Disordered" evidence="1">
    <location>
        <begin position="1"/>
        <end position="27"/>
    </location>
</feature>
<feature type="compositionally biased region" description="Basic and acidic residues" evidence="1">
    <location>
        <begin position="7"/>
        <end position="27"/>
    </location>
</feature>
<organism evidence="2 3">
    <name type="scientific">Salvia divinorum</name>
    <name type="common">Maria pastora</name>
    <name type="synonym">Diviner's sage</name>
    <dbReference type="NCBI Taxonomy" id="28513"/>
    <lineage>
        <taxon>Eukaryota</taxon>
        <taxon>Viridiplantae</taxon>
        <taxon>Streptophyta</taxon>
        <taxon>Embryophyta</taxon>
        <taxon>Tracheophyta</taxon>
        <taxon>Spermatophyta</taxon>
        <taxon>Magnoliopsida</taxon>
        <taxon>eudicotyledons</taxon>
        <taxon>Gunneridae</taxon>
        <taxon>Pentapetalae</taxon>
        <taxon>asterids</taxon>
        <taxon>lamiids</taxon>
        <taxon>Lamiales</taxon>
        <taxon>Lamiaceae</taxon>
        <taxon>Nepetoideae</taxon>
        <taxon>Mentheae</taxon>
        <taxon>Salviinae</taxon>
        <taxon>Salvia</taxon>
        <taxon>Salvia subgen. Calosphace</taxon>
    </lineage>
</organism>
<keyword evidence="3" id="KW-1185">Reference proteome</keyword>
<evidence type="ECO:0000256" key="1">
    <source>
        <dbReference type="SAM" id="MobiDB-lite"/>
    </source>
</evidence>
<protein>
    <submittedName>
        <fullName evidence="2">Uncharacterized protein</fullName>
    </submittedName>
</protein>
<evidence type="ECO:0000313" key="2">
    <source>
        <dbReference type="EMBL" id="KAL1545072.1"/>
    </source>
</evidence>
<name>A0ABD1GM29_SALDI</name>
<accession>A0ABD1GM29</accession>
<dbReference type="AlphaFoldDB" id="A0ABD1GM29"/>
<evidence type="ECO:0000313" key="3">
    <source>
        <dbReference type="Proteomes" id="UP001567538"/>
    </source>
</evidence>
<gene>
    <name evidence="2" type="ORF">AAHA92_21842</name>
</gene>
<dbReference type="Proteomes" id="UP001567538">
    <property type="component" value="Unassembled WGS sequence"/>
</dbReference>
<proteinExistence type="predicted"/>
<sequence length="86" mass="9395">MRRARESRRESGPRQWPEERKAAARESKACLGDGVERVICSGIRVVTNSPSDNSAAIQEIPSRGGNGLCNFSLLLNLGKRHNTTSS</sequence>
<reference evidence="2 3" key="1">
    <citation type="submission" date="2024-06" db="EMBL/GenBank/DDBJ databases">
        <title>A chromosome level genome sequence of Diviner's sage (Salvia divinorum).</title>
        <authorList>
            <person name="Ford S.A."/>
            <person name="Ro D.-K."/>
            <person name="Ness R.W."/>
            <person name="Phillips M.A."/>
        </authorList>
    </citation>
    <scope>NUCLEOTIDE SEQUENCE [LARGE SCALE GENOMIC DNA]</scope>
    <source>
        <strain evidence="2">SAF-2024a</strain>
        <tissue evidence="2">Leaf</tissue>
    </source>
</reference>